<dbReference type="PANTHER" id="PTHR43685:SF11">
    <property type="entry name" value="GLYCOSYLTRANSFERASE TAGX-RELATED"/>
    <property type="match status" value="1"/>
</dbReference>
<name>A0A3N4PEU4_9BACT</name>
<dbReference type="InterPro" id="IPR001173">
    <property type="entry name" value="Glyco_trans_2-like"/>
</dbReference>
<dbReference type="Pfam" id="PF00535">
    <property type="entry name" value="Glycos_transf_2"/>
    <property type="match status" value="1"/>
</dbReference>
<dbReference type="Proteomes" id="UP000278351">
    <property type="component" value="Unassembled WGS sequence"/>
</dbReference>
<sequence>MVCTIKEQVFPASLIKDKFFILTGMDATTEQTLLSIIIATYNAGAELEACLASIAAQPVRNMEVWVIDGGSTDGTQHILQSLNMPKLRWISEPDEGIYDALNKGIRLARGKWLYFMGADDRLLPGFSELAIRLKEPSTVYYGNSEPFYGDQPPAMELLSGKFSPYRLAKHCMNHQAILYPAAAFQKYRYNLKYRVYADYALNIQLWGDGAFKKEFHPFTIVRYNMTGFSAASDDMAFKHDKLQLIRQHMGWGMYIRMRWKQLKKRWQGEPDFWDPGG</sequence>
<evidence type="ECO:0000313" key="3">
    <source>
        <dbReference type="Proteomes" id="UP000278351"/>
    </source>
</evidence>
<dbReference type="InterPro" id="IPR029044">
    <property type="entry name" value="Nucleotide-diphossugar_trans"/>
</dbReference>
<evidence type="ECO:0000259" key="1">
    <source>
        <dbReference type="Pfam" id="PF00535"/>
    </source>
</evidence>
<gene>
    <name evidence="2" type="ORF">EGT74_26880</name>
</gene>
<dbReference type="SUPFAM" id="SSF53448">
    <property type="entry name" value="Nucleotide-diphospho-sugar transferases"/>
    <property type="match status" value="1"/>
</dbReference>
<dbReference type="EMBL" id="RPDH01000003">
    <property type="protein sequence ID" value="RPE05978.1"/>
    <property type="molecule type" value="Genomic_DNA"/>
</dbReference>
<dbReference type="InterPro" id="IPR050834">
    <property type="entry name" value="Glycosyltransf_2"/>
</dbReference>
<comment type="caution">
    <text evidence="2">The sequence shown here is derived from an EMBL/GenBank/DDBJ whole genome shotgun (WGS) entry which is preliminary data.</text>
</comment>
<dbReference type="CDD" id="cd06433">
    <property type="entry name" value="GT_2_WfgS_like"/>
    <property type="match status" value="1"/>
</dbReference>
<reference evidence="2 3" key="1">
    <citation type="submission" date="2018-11" db="EMBL/GenBank/DDBJ databases">
        <title>Chitinophaga lutea sp.nov., isolate from arsenic contaminated soil.</title>
        <authorList>
            <person name="Zong Y."/>
        </authorList>
    </citation>
    <scope>NUCLEOTIDE SEQUENCE [LARGE SCALE GENOMIC DNA]</scope>
    <source>
        <strain evidence="2 3">ZY74</strain>
    </source>
</reference>
<dbReference type="Gene3D" id="3.90.550.10">
    <property type="entry name" value="Spore Coat Polysaccharide Biosynthesis Protein SpsA, Chain A"/>
    <property type="match status" value="1"/>
</dbReference>
<keyword evidence="2" id="KW-0808">Transferase</keyword>
<dbReference type="GO" id="GO:0016740">
    <property type="term" value="F:transferase activity"/>
    <property type="evidence" value="ECO:0007669"/>
    <property type="project" value="UniProtKB-KW"/>
</dbReference>
<dbReference type="PANTHER" id="PTHR43685">
    <property type="entry name" value="GLYCOSYLTRANSFERASE"/>
    <property type="match status" value="1"/>
</dbReference>
<keyword evidence="3" id="KW-1185">Reference proteome</keyword>
<evidence type="ECO:0000313" key="2">
    <source>
        <dbReference type="EMBL" id="RPE05978.1"/>
    </source>
</evidence>
<protein>
    <submittedName>
        <fullName evidence="2">Glycosyltransferase</fullName>
    </submittedName>
</protein>
<organism evidence="2 3">
    <name type="scientific">Chitinophaga lutea</name>
    <dbReference type="NCBI Taxonomy" id="2488634"/>
    <lineage>
        <taxon>Bacteria</taxon>
        <taxon>Pseudomonadati</taxon>
        <taxon>Bacteroidota</taxon>
        <taxon>Chitinophagia</taxon>
        <taxon>Chitinophagales</taxon>
        <taxon>Chitinophagaceae</taxon>
        <taxon>Chitinophaga</taxon>
    </lineage>
</organism>
<dbReference type="AlphaFoldDB" id="A0A3N4PEU4"/>
<accession>A0A3N4PEU4</accession>
<proteinExistence type="predicted"/>
<feature type="domain" description="Glycosyltransferase 2-like" evidence="1">
    <location>
        <begin position="35"/>
        <end position="145"/>
    </location>
</feature>